<keyword evidence="1" id="KW-0456">Lyase</keyword>
<dbReference type="Pfam" id="PF13378">
    <property type="entry name" value="MR_MLE_C"/>
    <property type="match status" value="1"/>
</dbReference>
<dbReference type="CDD" id="cd03316">
    <property type="entry name" value="MR_like"/>
    <property type="match status" value="1"/>
</dbReference>
<dbReference type="PANTHER" id="PTHR48080:SF2">
    <property type="entry name" value="D-GALACTONATE DEHYDRATASE"/>
    <property type="match status" value="1"/>
</dbReference>
<evidence type="ECO:0000313" key="4">
    <source>
        <dbReference type="Proteomes" id="UP000542813"/>
    </source>
</evidence>
<reference evidence="3 4" key="1">
    <citation type="submission" date="2020-08" db="EMBL/GenBank/DDBJ databases">
        <title>Sequencing the genomes of 1000 actinobacteria strains.</title>
        <authorList>
            <person name="Klenk H.-P."/>
        </authorList>
    </citation>
    <scope>NUCLEOTIDE SEQUENCE [LARGE SCALE GENOMIC DNA]</scope>
    <source>
        <strain evidence="3 4">DSM 102122</strain>
    </source>
</reference>
<evidence type="ECO:0000259" key="2">
    <source>
        <dbReference type="SMART" id="SM00922"/>
    </source>
</evidence>
<evidence type="ECO:0000313" key="3">
    <source>
        <dbReference type="EMBL" id="MBB5787842.1"/>
    </source>
</evidence>
<protein>
    <submittedName>
        <fullName evidence="3">L-alanine-DL-glutamate epimerase-like enolase superfamily enzyme</fullName>
    </submittedName>
</protein>
<feature type="domain" description="Mandelate racemase/muconate lactonizing enzyme C-terminal" evidence="2">
    <location>
        <begin position="140"/>
        <end position="245"/>
    </location>
</feature>
<dbReference type="Pfam" id="PF02746">
    <property type="entry name" value="MR_MLE_N"/>
    <property type="match status" value="1"/>
</dbReference>
<sequence>MRITDIRAAGLRGATPKGGWARELDPDDNVHTLVAVHTDEGVVGIGSVFSSETLVRAALDTLRPLAVGADPREPDRVSQILHENTFWLGRGGAVTHTVSGIDIALWDILGQVTGLPVSTLLGGRYRERVRPYASVLMDDPPVLKDDLARLVAQGFTAFKIGWGAFGRVSDAVDEEIVRAARETVGPDALLAVDAGGSDAFWSRGLSWAVRTADMLAGYDVAWFEEALRPDDVEGFASLRQRSRVPISGGEVLTRRQDFHSFLTAGAFDIVQPDTTKGGGLSESRRVAWLAAEFGVAFVPHGWNTAVGLAADLQLAAALPGTELVEYKTGSAYIDELAADGFALDADGLLAVPSSPGLGLRVDPDALERYAPGHSLFDAAGGAR</sequence>
<name>A0A7W9LL85_9ACTN</name>
<dbReference type="SUPFAM" id="SSF54826">
    <property type="entry name" value="Enolase N-terminal domain-like"/>
    <property type="match status" value="1"/>
</dbReference>
<dbReference type="EMBL" id="JACHMM010000001">
    <property type="protein sequence ID" value="MBB5787842.1"/>
    <property type="molecule type" value="Genomic_DNA"/>
</dbReference>
<organism evidence="3 4">
    <name type="scientific">Jiangella mangrovi</name>
    <dbReference type="NCBI Taxonomy" id="1524084"/>
    <lineage>
        <taxon>Bacteria</taxon>
        <taxon>Bacillati</taxon>
        <taxon>Actinomycetota</taxon>
        <taxon>Actinomycetes</taxon>
        <taxon>Jiangellales</taxon>
        <taxon>Jiangellaceae</taxon>
        <taxon>Jiangella</taxon>
    </lineage>
</organism>
<proteinExistence type="predicted"/>
<dbReference type="InterPro" id="IPR013341">
    <property type="entry name" value="Mandelate_racemase_N_dom"/>
</dbReference>
<dbReference type="SFLD" id="SFLDS00001">
    <property type="entry name" value="Enolase"/>
    <property type="match status" value="1"/>
</dbReference>
<dbReference type="GO" id="GO:0016829">
    <property type="term" value="F:lyase activity"/>
    <property type="evidence" value="ECO:0007669"/>
    <property type="project" value="UniProtKB-KW"/>
</dbReference>
<dbReference type="RefSeq" id="WP_184822176.1">
    <property type="nucleotide sequence ID" value="NZ_JACHMM010000001.1"/>
</dbReference>
<dbReference type="PROSITE" id="PS00908">
    <property type="entry name" value="MR_MLE_1"/>
    <property type="match status" value="1"/>
</dbReference>
<dbReference type="InterPro" id="IPR029065">
    <property type="entry name" value="Enolase_C-like"/>
</dbReference>
<dbReference type="InterPro" id="IPR036849">
    <property type="entry name" value="Enolase-like_C_sf"/>
</dbReference>
<evidence type="ECO:0000256" key="1">
    <source>
        <dbReference type="ARBA" id="ARBA00023239"/>
    </source>
</evidence>
<dbReference type="SFLD" id="SFLDG00179">
    <property type="entry name" value="mandelate_racemase"/>
    <property type="match status" value="1"/>
</dbReference>
<keyword evidence="4" id="KW-1185">Reference proteome</keyword>
<accession>A0A7W9LL85</accession>
<dbReference type="Gene3D" id="3.30.390.10">
    <property type="entry name" value="Enolase-like, N-terminal domain"/>
    <property type="match status" value="1"/>
</dbReference>
<dbReference type="InterPro" id="IPR018110">
    <property type="entry name" value="Mandel_Rmase/mucon_lact_enz_CS"/>
</dbReference>
<gene>
    <name evidence="3" type="ORF">HD601_002417</name>
</gene>
<comment type="caution">
    <text evidence="3">The sequence shown here is derived from an EMBL/GenBank/DDBJ whole genome shotgun (WGS) entry which is preliminary data.</text>
</comment>
<dbReference type="SUPFAM" id="SSF51604">
    <property type="entry name" value="Enolase C-terminal domain-like"/>
    <property type="match status" value="1"/>
</dbReference>
<dbReference type="InterPro" id="IPR034593">
    <property type="entry name" value="DgoD-like"/>
</dbReference>
<dbReference type="SMART" id="SM00922">
    <property type="entry name" value="MR_MLE"/>
    <property type="match status" value="1"/>
</dbReference>
<dbReference type="Proteomes" id="UP000542813">
    <property type="component" value="Unassembled WGS sequence"/>
</dbReference>
<dbReference type="GO" id="GO:0009063">
    <property type="term" value="P:amino acid catabolic process"/>
    <property type="evidence" value="ECO:0007669"/>
    <property type="project" value="InterPro"/>
</dbReference>
<dbReference type="PANTHER" id="PTHR48080">
    <property type="entry name" value="D-GALACTONATE DEHYDRATASE-RELATED"/>
    <property type="match status" value="1"/>
</dbReference>
<dbReference type="Gene3D" id="3.20.20.120">
    <property type="entry name" value="Enolase-like C-terminal domain"/>
    <property type="match status" value="1"/>
</dbReference>
<dbReference type="InterPro" id="IPR029017">
    <property type="entry name" value="Enolase-like_N"/>
</dbReference>
<dbReference type="AlphaFoldDB" id="A0A7W9LL85"/>
<dbReference type="InterPro" id="IPR013342">
    <property type="entry name" value="Mandelate_racemase_C"/>
</dbReference>